<proteinExistence type="predicted"/>
<gene>
    <name evidence="1" type="ORF">KSX_36820</name>
</gene>
<comment type="caution">
    <text evidence="1">The sequence shown here is derived from an EMBL/GenBank/DDBJ whole genome shotgun (WGS) entry which is preliminary data.</text>
</comment>
<dbReference type="Proteomes" id="UP000612362">
    <property type="component" value="Unassembled WGS sequence"/>
</dbReference>
<evidence type="ECO:0000313" key="1">
    <source>
        <dbReference type="EMBL" id="GHO45519.1"/>
    </source>
</evidence>
<name>A0A8J3I6C0_9CHLR</name>
<organism evidence="1 2">
    <name type="scientific">Ktedonospora formicarum</name>
    <dbReference type="NCBI Taxonomy" id="2778364"/>
    <lineage>
        <taxon>Bacteria</taxon>
        <taxon>Bacillati</taxon>
        <taxon>Chloroflexota</taxon>
        <taxon>Ktedonobacteria</taxon>
        <taxon>Ktedonobacterales</taxon>
        <taxon>Ktedonobacteraceae</taxon>
        <taxon>Ktedonospora</taxon>
    </lineage>
</organism>
<reference evidence="1" key="1">
    <citation type="submission" date="2020-10" db="EMBL/GenBank/DDBJ databases">
        <title>Taxonomic study of unclassified bacteria belonging to the class Ktedonobacteria.</title>
        <authorList>
            <person name="Yabe S."/>
            <person name="Wang C.M."/>
            <person name="Zheng Y."/>
            <person name="Sakai Y."/>
            <person name="Cavaletti L."/>
            <person name="Monciardini P."/>
            <person name="Donadio S."/>
        </authorList>
    </citation>
    <scope>NUCLEOTIDE SEQUENCE</scope>
    <source>
        <strain evidence="1">SOSP1-1</strain>
    </source>
</reference>
<accession>A0A8J3I6C0</accession>
<dbReference type="AlphaFoldDB" id="A0A8J3I6C0"/>
<protein>
    <submittedName>
        <fullName evidence="1">Uncharacterized protein</fullName>
    </submittedName>
</protein>
<dbReference type="EMBL" id="BNJF01000001">
    <property type="protein sequence ID" value="GHO45519.1"/>
    <property type="molecule type" value="Genomic_DNA"/>
</dbReference>
<sequence>MFMRWIKAGGFIVIFLREAPRKKLGLLSIERNCQQDNKGKHQREHDAAMYLSSLQKSTPSVR</sequence>
<keyword evidence="2" id="KW-1185">Reference proteome</keyword>
<evidence type="ECO:0000313" key="2">
    <source>
        <dbReference type="Proteomes" id="UP000612362"/>
    </source>
</evidence>